<protein>
    <submittedName>
        <fullName evidence="1">ABC transporter substrate-binding protein</fullName>
    </submittedName>
</protein>
<sequence length="248" mass="26769">MEEGRLPPQHPPGTQARRWLSRNCRPRVPTRAHGTGGRGCADPALLDGGGAAVRAEEIIGFLDTQIADLSDRAARSTAEVPGVFVGGIAFQGAQGFNGTEPFYPPFDMMKLTNLAREGVRGKGRHSVVAREQIVAWDPALLFLDLGTVRGQNVGGLHELRADAAYRDLTAVNEGKVMGLLPNTLYQVEAGSVLANAWFIGTVTRPDTFGDIDPRTKANEIYGFLLSVPVFDVFDGAYNHLVFQTVPVE</sequence>
<evidence type="ECO:0000313" key="1">
    <source>
        <dbReference type="EMBL" id="AVO38255.2"/>
    </source>
</evidence>
<dbReference type="InterPro" id="IPR050902">
    <property type="entry name" value="ABC_Transporter_SBP"/>
</dbReference>
<name>A0A2S0MQU1_9RHOB</name>
<evidence type="ECO:0000313" key="2">
    <source>
        <dbReference type="Proteomes" id="UP000237655"/>
    </source>
</evidence>
<keyword evidence="2" id="KW-1185">Reference proteome</keyword>
<dbReference type="PANTHER" id="PTHR30535">
    <property type="entry name" value="VITAMIN B12-BINDING PROTEIN"/>
    <property type="match status" value="1"/>
</dbReference>
<dbReference type="PANTHER" id="PTHR30535:SF34">
    <property type="entry name" value="MOLYBDATE-BINDING PROTEIN MOLA"/>
    <property type="match status" value="1"/>
</dbReference>
<gene>
    <name evidence="1" type="ORF">C6Y53_11495</name>
</gene>
<proteinExistence type="predicted"/>
<dbReference type="SUPFAM" id="SSF53807">
    <property type="entry name" value="Helical backbone' metal receptor"/>
    <property type="match status" value="1"/>
</dbReference>
<dbReference type="EMBL" id="CP027665">
    <property type="protein sequence ID" value="AVO38255.2"/>
    <property type="molecule type" value="Genomic_DNA"/>
</dbReference>
<dbReference type="Gene3D" id="3.40.50.1980">
    <property type="entry name" value="Nitrogenase molybdenum iron protein domain"/>
    <property type="match status" value="1"/>
</dbReference>
<organism evidence="1 2">
    <name type="scientific">Pukyongiella litopenaei</name>
    <dbReference type="NCBI Taxonomy" id="2605946"/>
    <lineage>
        <taxon>Bacteria</taxon>
        <taxon>Pseudomonadati</taxon>
        <taxon>Pseudomonadota</taxon>
        <taxon>Alphaproteobacteria</taxon>
        <taxon>Rhodobacterales</taxon>
        <taxon>Paracoccaceae</taxon>
        <taxon>Pukyongiella</taxon>
    </lineage>
</organism>
<accession>A0A2S0MQU1</accession>
<dbReference type="KEGG" id="thas:C6Y53_11495"/>
<dbReference type="Proteomes" id="UP000237655">
    <property type="component" value="Chromosome"/>
</dbReference>
<reference evidence="2" key="1">
    <citation type="submission" date="2018-03" db="EMBL/GenBank/DDBJ databases">
        <title>Genomic analysis of the strain SH-1 isolated from shrimp intestine.</title>
        <authorList>
            <person name="Kim Y.-S."/>
            <person name="Kim S.-E."/>
            <person name="Kim K.-H."/>
        </authorList>
    </citation>
    <scope>NUCLEOTIDE SEQUENCE [LARGE SCALE GENOMIC DNA]</scope>
    <source>
        <strain evidence="2">SH-1</strain>
    </source>
</reference>
<dbReference type="AlphaFoldDB" id="A0A2S0MQU1"/>